<feature type="compositionally biased region" description="Basic and acidic residues" evidence="3">
    <location>
        <begin position="1341"/>
        <end position="1353"/>
    </location>
</feature>
<dbReference type="PANTHER" id="PTHR23317:SF76">
    <property type="entry name" value="LD20667P"/>
    <property type="match status" value="1"/>
</dbReference>
<feature type="domain" description="C2 DOCK-type" evidence="4">
    <location>
        <begin position="596"/>
        <end position="766"/>
    </location>
</feature>
<dbReference type="Gene3D" id="1.20.58.740">
    <property type="match status" value="1"/>
</dbReference>
<dbReference type="Pfam" id="PF14429">
    <property type="entry name" value="DOCK-C2"/>
    <property type="match status" value="1"/>
</dbReference>
<feature type="compositionally biased region" description="Basic and acidic residues" evidence="3">
    <location>
        <begin position="863"/>
        <end position="885"/>
    </location>
</feature>
<dbReference type="PROSITE" id="PS51650">
    <property type="entry name" value="C2_DOCK"/>
    <property type="match status" value="1"/>
</dbReference>
<dbReference type="InterPro" id="IPR043162">
    <property type="entry name" value="DOCK_C_lobe_C"/>
</dbReference>
<proteinExistence type="inferred from homology"/>
<dbReference type="InterPro" id="IPR043161">
    <property type="entry name" value="DOCK_C_lobe_A"/>
</dbReference>
<evidence type="ECO:0000259" key="5">
    <source>
        <dbReference type="PROSITE" id="PS51651"/>
    </source>
</evidence>
<dbReference type="InterPro" id="IPR027007">
    <property type="entry name" value="C2_DOCK-type_domain"/>
</dbReference>
<protein>
    <submittedName>
        <fullName evidence="6">Dedicator of cytokinesis dock</fullName>
    </submittedName>
</protein>
<evidence type="ECO:0000313" key="6">
    <source>
        <dbReference type="EMBL" id="KAJ3424422.1"/>
    </source>
</evidence>
<dbReference type="EMBL" id="JANTQA010000072">
    <property type="protein sequence ID" value="KAJ3424422.1"/>
    <property type="molecule type" value="Genomic_DNA"/>
</dbReference>
<evidence type="ECO:0000256" key="2">
    <source>
        <dbReference type="PROSITE-ProRule" id="PRU00983"/>
    </source>
</evidence>
<dbReference type="InterPro" id="IPR027357">
    <property type="entry name" value="DOCKER_dom"/>
</dbReference>
<comment type="caution">
    <text evidence="6">The sequence shown here is derived from an EMBL/GenBank/DDBJ whole genome shotgun (WGS) entry which is preliminary data.</text>
</comment>
<dbReference type="InterPro" id="IPR046773">
    <property type="entry name" value="DOCKER_Lobe_C"/>
</dbReference>
<evidence type="ECO:0000313" key="7">
    <source>
        <dbReference type="Proteomes" id="UP001146793"/>
    </source>
</evidence>
<dbReference type="Proteomes" id="UP001146793">
    <property type="component" value="Unassembled WGS sequence"/>
</dbReference>
<feature type="region of interest" description="Disordered" evidence="3">
    <location>
        <begin position="1408"/>
        <end position="1433"/>
    </location>
</feature>
<feature type="compositionally biased region" description="Basic and acidic residues" evidence="3">
    <location>
        <begin position="155"/>
        <end position="168"/>
    </location>
</feature>
<dbReference type="InterPro" id="IPR046770">
    <property type="entry name" value="DOCKER_Lobe_B"/>
</dbReference>
<name>A0AAV7Y3H0_9EUKA</name>
<evidence type="ECO:0000259" key="4">
    <source>
        <dbReference type="PROSITE" id="PS51650"/>
    </source>
</evidence>
<evidence type="ECO:0000256" key="3">
    <source>
        <dbReference type="SAM" id="MobiDB-lite"/>
    </source>
</evidence>
<feature type="compositionally biased region" description="Basic residues" evidence="3">
    <location>
        <begin position="169"/>
        <end position="179"/>
    </location>
</feature>
<dbReference type="Pfam" id="PF20421">
    <property type="entry name" value="DHR-2_Lobe_C"/>
    <property type="match status" value="1"/>
</dbReference>
<dbReference type="InterPro" id="IPR026791">
    <property type="entry name" value="DOCK"/>
</dbReference>
<feature type="compositionally biased region" description="Basic residues" evidence="3">
    <location>
        <begin position="1424"/>
        <end position="1433"/>
    </location>
</feature>
<dbReference type="Pfam" id="PF20422">
    <property type="entry name" value="DHR-2_Lobe_B"/>
    <property type="match status" value="1"/>
</dbReference>
<feature type="region of interest" description="Disordered" evidence="3">
    <location>
        <begin position="130"/>
        <end position="179"/>
    </location>
</feature>
<sequence length="2230" mass="264605">MKEPEFRLDFGTNSNSIEIRRDPLYKSLKIPNNKFKVVRQPRESKTKIPEINQLSFGKECLFQESYFQKVFSSFSNQWVSYKWNDRKYYDPNNPEFEIDFEQEFKFPNLEFEIDRNTVLPISNSSLSTLDNNNFLTPNKTRKRKNLKNYTPNTDIQKKHQANEKERTRKGTRKGKGKGKIRTMTNFKNKNSSEIYRPFLKGISPHSETRNIKRREISRIPLFKIYNKTINYIPSILDTRILNNHWVMPKMRKIVFKPLDLKLSLPKFEPFFCNCSLYDLKRKRKLTENFYFEFLTPQTKLLLSTNNRLNPTIETTAKSALFPIKELSANIWLIIRVEKILQNDYDTIIMPYLQSSSKKSSVDQMNSLRTSIAKAAKKYGSLLQPFCWTAFPISFDGKTVGRNASRDIEIKPLFRSKDMIRNKDIFEFLTGFKQITTTRRQKMVPGHLKVRLYEIDSINEINGVIVDENLDKIKLKQIKNTKAFQKQNSNVYFEKINSKNINYNKTKSTDNIKGMENQNEMEKQTKMGGGEEGKKQKEKGEKREEKKQKEMEKQKEMIDNKTKREETEIYEKNKCVEMKICKSFTKKSIINPNLDFSNLLYLYPLQLKYSSRSQKTLALKIQFKEDDESLTSKGTELIFGKVGQNKKVRSRFFNVQFQQKSPSLYDEIKLELPINLKKSDHILFTLYSAKKKSIQKKNNNNKSLMTLIGHAILPLIQNGKLLESNHTLPIFTNLPKGSNYLNSYYQMMDNLNKKNKKNYLKIQTKIYSTIYPQNKILQDFFQNSQLLNIHPQIDPKYILSVKELINIPIYLQIQYFEIILNVIFEIFIFGNLRIRLKTFKVFINFIYNIQEYKHNPTRYLNSTNKDKDKDKGKDKDKDKDKNKNKDWVNNMNKKFKKENLKKKILKPYLDFIFSYIGIREEGYFFEELLLLWINFFKKKISNEIMVEKILKISWFLFELIIKSIIIYLEKINKHKNGKNNNKNIPSSLVFSTQFIDLLKELIKLIQEQIQSLSTNNRIFAKKLNNLIGLVCKDLLNVLDPCPVYEIIYQYISTLNLSHVSRVVSYEFKFEFFKKLAGHEYFVQLNLPILDWKDIQNFENNIINFTNNSNNFTNNINISTDNNNKKNKNNSNINNTNTDNNIFDNNKRFITGKHFLIELFLFYSNQLFSQIELNNFSEAINYPILLIRELLNQHENNLKNKNKKLRTRISTLYFPLVITLIDKIEAIQQQPLEDRKNVFIIILFILKNLDRLYFKEWWIITNYKRKYCFFRLLIECINCFKYLGKKKLQKNEKKQSLKIKTDHLKQYMEKVYNSKDQKKFLGLNENKSDGDDEDDDENVNKNNDNKNVDDDQKNLKSSKSIDEITLSKYSKHKSMNGRVEKKSLKRSIYSKSQDIKKNIQIMNKEHSNFDNFNQIDNNNHKSGSGTRKHKAKSRRWKTIKKINTKESIPMDFFKNNMLEINNSNNKNKFDQNINGSNNIQNKHSKIDNINLNRLISTETSRIIIDLLFDMLNLFSDTLLKENVKEKNSILNQIFEIFILVFNTNQSDQFIILFLKNLRYFIHKFKIIIFKQNNHFLGDLCREIFFLIFYKEEKIRKLAITFLYLLIKIEYENSQNLDRIKINLIRALHKFVGNIQKYNSLNYSQASIYFECLFNTWKFQSIVDGKVYLPFKEAMFKLIENLNYIFQNIFSMNEFKEDSHETIDLLYHLSNQSFAAPNIRKDLLENIYNYNKIQKNYAEAGMVQIHIAAMISEYLYTIHKKKKKKKEMERVEMERVEMERERKEKKKIMNGDDNEDNENEDNDNEDNGDGNEKKKTKKRNGYKQNIFRYPKGSKAFITISKSTLIESYKYNKIMPNFDCLPLQDFNEKNLIRALQFAIINFQEAKLWEKQRDSYKILNLIFKKNNDFKNLIKSHQTLKTIYDKLIIENYFFQSERPLWQYFRIAFFGKNFGENNGVEYVYKIRPGLMISEVCNQMKQLYEKKYGVNKIKTVSYTKKIEMGSLKDDDLIIQIHMVRPHFSNKNADKRLFQFQKVNGMNTFIFDTPYIVKTDQKKKKGEEESVTQTFSLQSILKVKNKYPHMKTRQKIISHTCSKISPIELSIRILNERTRAIKTELTNVYNFERKLQQLLSGTLLPQVNEGIMRIANQFLTEPEKFLEEHITNLKAAFTRLMKTCSDAIYKLQIRLKDGDKNLINAIASGYTVTKQQLDSYLLGEAIKTDENVKVAILVNKIVD</sequence>
<feature type="region of interest" description="Disordered" evidence="3">
    <location>
        <begin position="521"/>
        <end position="559"/>
    </location>
</feature>
<dbReference type="Pfam" id="PF06920">
    <property type="entry name" value="DHR-2_Lobe_A"/>
    <property type="match status" value="2"/>
</dbReference>
<evidence type="ECO:0000256" key="1">
    <source>
        <dbReference type="ARBA" id="ARBA00022658"/>
    </source>
</evidence>
<keyword evidence="1" id="KW-0344">Guanine-nucleotide releasing factor</keyword>
<comment type="similarity">
    <text evidence="2">Belongs to the DOCK family.</text>
</comment>
<dbReference type="GO" id="GO:0005085">
    <property type="term" value="F:guanyl-nucleotide exchange factor activity"/>
    <property type="evidence" value="ECO:0007669"/>
    <property type="project" value="UniProtKB-KW"/>
</dbReference>
<dbReference type="InterPro" id="IPR046769">
    <property type="entry name" value="DOCKER_Lobe_A"/>
</dbReference>
<dbReference type="PROSITE" id="PS51651">
    <property type="entry name" value="DOCKER"/>
    <property type="match status" value="1"/>
</dbReference>
<feature type="compositionally biased region" description="Acidic residues" evidence="3">
    <location>
        <begin position="1789"/>
        <end position="1806"/>
    </location>
</feature>
<feature type="region of interest" description="Disordered" evidence="3">
    <location>
        <begin position="859"/>
        <end position="885"/>
    </location>
</feature>
<feature type="domain" description="DOCKER" evidence="5">
    <location>
        <begin position="1708"/>
        <end position="2213"/>
    </location>
</feature>
<dbReference type="Gene3D" id="2.60.40.150">
    <property type="entry name" value="C2 domain"/>
    <property type="match status" value="1"/>
</dbReference>
<accession>A0AAV7Y3H0</accession>
<reference evidence="6" key="1">
    <citation type="submission" date="2022-08" db="EMBL/GenBank/DDBJ databases">
        <title>Novel sulphate-reducing endosymbionts in the free-living metamonad Anaeramoeba.</title>
        <authorList>
            <person name="Jerlstrom-Hultqvist J."/>
            <person name="Cepicka I."/>
            <person name="Gallot-Lavallee L."/>
            <person name="Salas-Leiva D."/>
            <person name="Curtis B.A."/>
            <person name="Zahonova K."/>
            <person name="Pipaliya S."/>
            <person name="Dacks J."/>
            <person name="Roger A.J."/>
        </authorList>
    </citation>
    <scope>NUCLEOTIDE SEQUENCE</scope>
    <source>
        <strain evidence="6">Busselton2</strain>
    </source>
</reference>
<feature type="region of interest" description="Disordered" evidence="3">
    <location>
        <begin position="1764"/>
        <end position="1820"/>
    </location>
</feature>
<dbReference type="GO" id="GO:0007264">
    <property type="term" value="P:small GTPase-mediated signal transduction"/>
    <property type="evidence" value="ECO:0007669"/>
    <property type="project" value="InterPro"/>
</dbReference>
<gene>
    <name evidence="6" type="ORF">M0812_29143</name>
</gene>
<dbReference type="PANTHER" id="PTHR23317">
    <property type="entry name" value="DEDICATOR OF CYTOKINESIS DOCK"/>
    <property type="match status" value="1"/>
</dbReference>
<feature type="compositionally biased region" description="Basic and acidic residues" evidence="3">
    <location>
        <begin position="1764"/>
        <end position="1787"/>
    </location>
</feature>
<organism evidence="6 7">
    <name type="scientific">Anaeramoeba flamelloides</name>
    <dbReference type="NCBI Taxonomy" id="1746091"/>
    <lineage>
        <taxon>Eukaryota</taxon>
        <taxon>Metamonada</taxon>
        <taxon>Anaeramoebidae</taxon>
        <taxon>Anaeramoeba</taxon>
    </lineage>
</organism>
<feature type="region of interest" description="Disordered" evidence="3">
    <location>
        <begin position="1320"/>
        <end position="1353"/>
    </location>
</feature>
<dbReference type="Gene3D" id="1.25.40.410">
    <property type="match status" value="1"/>
</dbReference>
<dbReference type="InterPro" id="IPR035892">
    <property type="entry name" value="C2_domain_sf"/>
</dbReference>